<feature type="compositionally biased region" description="Basic and acidic residues" evidence="1">
    <location>
        <begin position="214"/>
        <end position="226"/>
    </location>
</feature>
<organism evidence="2 3">
    <name type="scientific">Meripilus lineatus</name>
    <dbReference type="NCBI Taxonomy" id="2056292"/>
    <lineage>
        <taxon>Eukaryota</taxon>
        <taxon>Fungi</taxon>
        <taxon>Dikarya</taxon>
        <taxon>Basidiomycota</taxon>
        <taxon>Agaricomycotina</taxon>
        <taxon>Agaricomycetes</taxon>
        <taxon>Polyporales</taxon>
        <taxon>Meripilaceae</taxon>
        <taxon>Meripilus</taxon>
    </lineage>
</organism>
<gene>
    <name evidence="2" type="ORF">NLI96_g11790</name>
</gene>
<protein>
    <submittedName>
        <fullName evidence="2">Uncharacterized protein</fullName>
    </submittedName>
</protein>
<dbReference type="Proteomes" id="UP001212997">
    <property type="component" value="Unassembled WGS sequence"/>
</dbReference>
<feature type="compositionally biased region" description="Basic and acidic residues" evidence="1">
    <location>
        <begin position="445"/>
        <end position="454"/>
    </location>
</feature>
<name>A0AAD5Y8U0_9APHY</name>
<feature type="compositionally biased region" description="Basic and acidic residues" evidence="1">
    <location>
        <begin position="808"/>
        <end position="820"/>
    </location>
</feature>
<feature type="compositionally biased region" description="Acidic residues" evidence="1">
    <location>
        <begin position="857"/>
        <end position="867"/>
    </location>
</feature>
<feature type="region of interest" description="Disordered" evidence="1">
    <location>
        <begin position="157"/>
        <end position="247"/>
    </location>
</feature>
<feature type="compositionally biased region" description="Polar residues" evidence="1">
    <location>
        <begin position="427"/>
        <end position="441"/>
    </location>
</feature>
<feature type="compositionally biased region" description="Polar residues" evidence="1">
    <location>
        <begin position="486"/>
        <end position="501"/>
    </location>
</feature>
<evidence type="ECO:0000313" key="3">
    <source>
        <dbReference type="Proteomes" id="UP001212997"/>
    </source>
</evidence>
<evidence type="ECO:0000313" key="2">
    <source>
        <dbReference type="EMBL" id="KAJ3475514.1"/>
    </source>
</evidence>
<feature type="compositionally biased region" description="Pro residues" evidence="1">
    <location>
        <begin position="872"/>
        <end position="884"/>
    </location>
</feature>
<feature type="compositionally biased region" description="Polar residues" evidence="1">
    <location>
        <begin position="237"/>
        <end position="247"/>
    </location>
</feature>
<feature type="region of interest" description="Disordered" evidence="1">
    <location>
        <begin position="790"/>
        <end position="923"/>
    </location>
</feature>
<dbReference type="EMBL" id="JANAWD010000843">
    <property type="protein sequence ID" value="KAJ3475514.1"/>
    <property type="molecule type" value="Genomic_DNA"/>
</dbReference>
<keyword evidence="3" id="KW-1185">Reference proteome</keyword>
<comment type="caution">
    <text evidence="2">The sequence shown here is derived from an EMBL/GenBank/DDBJ whole genome shotgun (WGS) entry which is preliminary data.</text>
</comment>
<feature type="compositionally biased region" description="Basic and acidic residues" evidence="1">
    <location>
        <begin position="827"/>
        <end position="843"/>
    </location>
</feature>
<feature type="region of interest" description="Disordered" evidence="1">
    <location>
        <begin position="427"/>
        <end position="501"/>
    </location>
</feature>
<feature type="compositionally biased region" description="Acidic residues" evidence="1">
    <location>
        <begin position="183"/>
        <end position="199"/>
    </location>
</feature>
<proteinExistence type="predicted"/>
<feature type="compositionally biased region" description="Basic and acidic residues" evidence="1">
    <location>
        <begin position="158"/>
        <end position="182"/>
    </location>
</feature>
<accession>A0AAD5Y8U0</accession>
<sequence length="1098" mass="120844">MNIVFHSYEEPTGLPPDVSRLVEILQTPLPPWLDIDKLTSWCKERRVHELDDFCDAHMNDEVYGSLMEPLRDVLSLAMRIDVVSRIDDEFSPRRTQYLWLSLIQRLGLSSHLPETTSILCDQVFTQPDGFNSESGTASMLVSFKADRASLKAALNPKELSDPFEPPHLHGEGGLEVEPKSEETEVDESECEEDAMDISEDVGTASQTSITTDHSTTDHSTTDHSTTDDPTTDDPNTEESFSGVDSNRPSTPPFVDCLDVPLCAHILTGSYGWPIAIFPIFSVADSENIIPLVASIACQRAVWDIQLPVVAFEISSVDRIGCVHIGWAEETVPPHVPVIHILRTSRASSTCHLGSPGVFDLGCPESAAQFSNFVLSLDDQLNILEHNLPLRHPKLIRWRPDEVMSMRETPWPESNDRVKEWSKDVANDANTSQLSSTDSSDILTPVDDHIPDIRTRPTYSPAEDVVMPEDKSQPSMEHATKTPKVQAPSSATRTSGLNSAGRFSNSKLANRAIGNIDSKLPSTTSVLFGRRAFCIAKEKVDVTGAPAELKDMIDYYDEMGVKNTPLKDALSEFMAAYDKLIDQGFKPSTLEDVYGRILVAKFREMGGVSWQARLMLASHIVGFIESETRTPWDQILSLCYVTAGDVLEAHSDHVLFEAELRMASNPLANLAVDSDEIEEWSELALVYVNMCAAAPKKARGRGAVELESLYHDCIDAANDLHGRIHRASRIANRRKFLEDIRTQADMEPSTGTCDALLVAPIRAKVDEKDIDAAGKAYHGFCLVHSSKHHARFGKKGAPASPDPPSHSGVDGDKVETDEGIQRRQGRKISGEDKVGEENRGLRDQDGEEEQKQGQGQGEAEEGEDDADADPNPVADPNPNPNPDPNFDPNANAPPAFPYPLGVPSTDEDSVATNEAGRAASPPSSRPEVAIYIPQLVVEYKKPSYKEAAALNQGRIYLTTSVLFLAHLGILDHPVFGLVVNGMVGSLIMAWKSSSKDAIFIIERNVKQFDLTNILHVYQFMTFLQRLRTREEEIMAKIQGGQSKLKNPETFIKSLYENGPSKGDHTKWAIPAVRAKRGKAKAKAQHLPTVLEIANAGQGP</sequence>
<reference evidence="2" key="1">
    <citation type="submission" date="2022-07" db="EMBL/GenBank/DDBJ databases">
        <title>Genome Sequence of Physisporinus lineatus.</title>
        <authorList>
            <person name="Buettner E."/>
        </authorList>
    </citation>
    <scope>NUCLEOTIDE SEQUENCE</scope>
    <source>
        <strain evidence="2">VT162</strain>
    </source>
</reference>
<dbReference type="AlphaFoldDB" id="A0AAD5Y8U0"/>
<evidence type="ECO:0000256" key="1">
    <source>
        <dbReference type="SAM" id="MobiDB-lite"/>
    </source>
</evidence>